<dbReference type="InterPro" id="IPR002110">
    <property type="entry name" value="Ankyrin_rpt"/>
</dbReference>
<protein>
    <submittedName>
        <fullName evidence="4">Uncharacterized protein</fullName>
    </submittedName>
</protein>
<accession>A0A0D6R3T9</accession>
<evidence type="ECO:0000256" key="2">
    <source>
        <dbReference type="ARBA" id="ARBA00023043"/>
    </source>
</evidence>
<organism evidence="4">
    <name type="scientific">Araucaria cunninghamii</name>
    <name type="common">Hoop pine</name>
    <name type="synonym">Moreton Bay pine</name>
    <dbReference type="NCBI Taxonomy" id="56994"/>
    <lineage>
        <taxon>Eukaryota</taxon>
        <taxon>Viridiplantae</taxon>
        <taxon>Streptophyta</taxon>
        <taxon>Embryophyta</taxon>
        <taxon>Tracheophyta</taxon>
        <taxon>Spermatophyta</taxon>
        <taxon>Pinopsida</taxon>
        <taxon>Pinidae</taxon>
        <taxon>Conifers II</taxon>
        <taxon>Araucariales</taxon>
        <taxon>Araucariaceae</taxon>
        <taxon>Araucaria</taxon>
    </lineage>
</organism>
<dbReference type="PANTHER" id="PTHR24171:SF9">
    <property type="entry name" value="ANKYRIN REPEAT DOMAIN-CONTAINING PROTEIN 39"/>
    <property type="match status" value="1"/>
</dbReference>
<reference evidence="4" key="1">
    <citation type="submission" date="2015-03" db="EMBL/GenBank/DDBJ databases">
        <title>A transcriptome of Araucaria cunninghamii, an australian fine timber species.</title>
        <authorList>
            <person name="Jing Yi C.J.Y."/>
            <person name="Yin San L.Y.S."/>
            <person name="Abdul Karim S.S."/>
            <person name="Wan Azmi N.N."/>
            <person name="Hercus R.R."/>
            <person name="Croft L.L."/>
        </authorList>
    </citation>
    <scope>NUCLEOTIDE SEQUENCE</scope>
    <source>
        <strain evidence="4">MI0301</strain>
        <tissue evidence="4">Leaf</tissue>
    </source>
</reference>
<dbReference type="Gene3D" id="1.25.40.20">
    <property type="entry name" value="Ankyrin repeat-containing domain"/>
    <property type="match status" value="3"/>
</dbReference>
<dbReference type="SMART" id="SM00248">
    <property type="entry name" value="ANK"/>
    <property type="match status" value="6"/>
</dbReference>
<dbReference type="EMBL" id="GCKF01024050">
    <property type="protein sequence ID" value="JAG98492.1"/>
    <property type="molecule type" value="Transcribed_RNA"/>
</dbReference>
<keyword evidence="2 3" id="KW-0040">ANK repeat</keyword>
<dbReference type="SUPFAM" id="SSF48403">
    <property type="entry name" value="Ankyrin repeat"/>
    <property type="match status" value="1"/>
</dbReference>
<dbReference type="AlphaFoldDB" id="A0A0D6R3T9"/>
<dbReference type="PANTHER" id="PTHR24171">
    <property type="entry name" value="ANKYRIN REPEAT DOMAIN-CONTAINING PROTEIN 39-RELATED"/>
    <property type="match status" value="1"/>
</dbReference>
<name>A0A0D6R3T9_ARACU</name>
<dbReference type="PROSITE" id="PS50088">
    <property type="entry name" value="ANK_REPEAT"/>
    <property type="match status" value="4"/>
</dbReference>
<evidence type="ECO:0000256" key="1">
    <source>
        <dbReference type="ARBA" id="ARBA00022737"/>
    </source>
</evidence>
<dbReference type="PRINTS" id="PR01415">
    <property type="entry name" value="ANKYRIN"/>
</dbReference>
<dbReference type="Pfam" id="PF00023">
    <property type="entry name" value="Ank"/>
    <property type="match status" value="2"/>
</dbReference>
<feature type="repeat" description="ANK" evidence="3">
    <location>
        <begin position="193"/>
        <end position="225"/>
    </location>
</feature>
<proteinExistence type="predicted"/>
<keyword evidence="1" id="KW-0677">Repeat</keyword>
<evidence type="ECO:0000256" key="3">
    <source>
        <dbReference type="PROSITE-ProRule" id="PRU00023"/>
    </source>
</evidence>
<dbReference type="InterPro" id="IPR036770">
    <property type="entry name" value="Ankyrin_rpt-contain_sf"/>
</dbReference>
<feature type="repeat" description="ANK" evidence="3">
    <location>
        <begin position="94"/>
        <end position="126"/>
    </location>
</feature>
<feature type="repeat" description="ANK" evidence="3">
    <location>
        <begin position="127"/>
        <end position="159"/>
    </location>
</feature>
<feature type="repeat" description="ANK" evidence="3">
    <location>
        <begin position="160"/>
        <end position="192"/>
    </location>
</feature>
<dbReference type="Pfam" id="PF12796">
    <property type="entry name" value="Ank_2"/>
    <property type="match status" value="1"/>
</dbReference>
<dbReference type="Pfam" id="PF13637">
    <property type="entry name" value="Ank_4"/>
    <property type="match status" value="1"/>
</dbReference>
<sequence>MAMAEEAMEIDVPASTTTNMKDDDLFKAAESGNLEVFQRLAEDQLQLNRARSIRNEDSRSLLHVAAAAGHHQIVCILGAGVDPSVSGVNSSDEEGWTPLHSAVSSGKDNVVEVLLQAGADVSMANKGGRTALHYAASKGRLNIAQILISHGAKVNQKDKFGCTPLHRAASAGHSQLCELLIDDGADVDATDKTGQTSLMHAVICSDKQVALLLVRHGADLDCEDNEGYTVLGRASDELRRTLIDVARVVLGDQ</sequence>
<evidence type="ECO:0000313" key="4">
    <source>
        <dbReference type="EMBL" id="JAG98492.1"/>
    </source>
</evidence>
<dbReference type="PROSITE" id="PS50297">
    <property type="entry name" value="ANK_REP_REGION"/>
    <property type="match status" value="4"/>
</dbReference>